<evidence type="ECO:0000256" key="5">
    <source>
        <dbReference type="ARBA" id="ARBA00022692"/>
    </source>
</evidence>
<dbReference type="GO" id="GO:1902600">
    <property type="term" value="P:proton transmembrane transport"/>
    <property type="evidence" value="ECO:0007669"/>
    <property type="project" value="InterPro"/>
</dbReference>
<feature type="transmembrane region" description="Helical" evidence="10">
    <location>
        <begin position="6"/>
        <end position="28"/>
    </location>
</feature>
<feature type="transmembrane region" description="Helical" evidence="10">
    <location>
        <begin position="118"/>
        <end position="140"/>
    </location>
</feature>
<evidence type="ECO:0000256" key="4">
    <source>
        <dbReference type="ARBA" id="ARBA00022475"/>
    </source>
</evidence>
<dbReference type="PROSITE" id="PS51202">
    <property type="entry name" value="RCK_C"/>
    <property type="match status" value="1"/>
</dbReference>
<feature type="transmembrane region" description="Helical" evidence="10">
    <location>
        <begin position="60"/>
        <end position="79"/>
    </location>
</feature>
<keyword evidence="2" id="KW-0813">Transport</keyword>
<gene>
    <name evidence="12" type="ORF">BXY45_10492</name>
</gene>
<dbReference type="OrthoDB" id="9810759at2"/>
<dbReference type="PANTHER" id="PTHR32507">
    <property type="entry name" value="NA(+)/H(+) ANTIPORTER 1"/>
    <property type="match status" value="1"/>
</dbReference>
<dbReference type="NCBIfam" id="NF003715">
    <property type="entry name" value="PRK05326.1-2"/>
    <property type="match status" value="1"/>
</dbReference>
<dbReference type="InterPro" id="IPR006037">
    <property type="entry name" value="RCK_C"/>
</dbReference>
<dbReference type="AlphaFoldDB" id="A0A316ADX9"/>
<dbReference type="SUPFAM" id="SSF116726">
    <property type="entry name" value="TrkA C-terminal domain-like"/>
    <property type="match status" value="1"/>
</dbReference>
<evidence type="ECO:0000313" key="13">
    <source>
        <dbReference type="Proteomes" id="UP000245469"/>
    </source>
</evidence>
<keyword evidence="8 10" id="KW-0472">Membrane</keyword>
<keyword evidence="13" id="KW-1185">Reference proteome</keyword>
<organism evidence="12 13">
    <name type="scientific">Quadrisphaera granulorum</name>
    <dbReference type="NCBI Taxonomy" id="317664"/>
    <lineage>
        <taxon>Bacteria</taxon>
        <taxon>Bacillati</taxon>
        <taxon>Actinomycetota</taxon>
        <taxon>Actinomycetes</taxon>
        <taxon>Kineosporiales</taxon>
        <taxon>Kineosporiaceae</taxon>
        <taxon>Quadrisphaera</taxon>
    </lineage>
</organism>
<dbReference type="Gene3D" id="3.30.70.1450">
    <property type="entry name" value="Regulator of K+ conductance, C-terminal domain"/>
    <property type="match status" value="1"/>
</dbReference>
<feature type="transmembrane region" description="Helical" evidence="10">
    <location>
        <begin position="299"/>
        <end position="321"/>
    </location>
</feature>
<evidence type="ECO:0000256" key="8">
    <source>
        <dbReference type="ARBA" id="ARBA00023136"/>
    </source>
</evidence>
<keyword evidence="4" id="KW-1003">Cell membrane</keyword>
<evidence type="ECO:0000256" key="2">
    <source>
        <dbReference type="ARBA" id="ARBA00022448"/>
    </source>
</evidence>
<sequence>MTVDDLNVAVLLGALVLVVAIFAVRLSVGTGTPSLLLYLALGVAIGEDGLGIQFDDYDLTQVLGYAALVLILAEGGLTTRWSSIRASIAPAALLATLGTVVSIVVVGAVAHWALGIDWATGMLLGAVVSSTDAAAVFSVLRRAPLPSRLGGLLEAESGFNDAPVVIAVVSLTAVLSGKASHGWGFLVFEAGAELIGGSVIGLALGWLGALGLRRVALPASGLYPITVLAVCALAYGLSAYLHTSGFIAVYLAGLVLGNAELPHRPATRGFAEGVGWLAQIGLFVLLGLLVSPSQIPAQVVPALVVGFALLLVARPLSVLVSTSWFRVPLRDQVLLSWGGLRGAVPIVLATVPAAAGVPGTEGVVEMVFVLVVAFTLVQAPTLPWVARRLGISEPTVRDLEVESSPLEEIGADVLQVKVGPASKLHGLEIFELRLPEGAEVSLLVRDGRARVPTRTTTLQRGDNLLVVAVSGVRELTEERLRVLSERGRLAKWTTPGAARVPELRPAPGRERTGP</sequence>
<feature type="transmembrane region" description="Helical" evidence="10">
    <location>
        <begin position="367"/>
        <end position="386"/>
    </location>
</feature>
<dbReference type="GO" id="GO:0005886">
    <property type="term" value="C:plasma membrane"/>
    <property type="evidence" value="ECO:0007669"/>
    <property type="project" value="UniProtKB-SubCell"/>
</dbReference>
<keyword evidence="6 10" id="KW-1133">Transmembrane helix</keyword>
<dbReference type="GO" id="GO:0008324">
    <property type="term" value="F:monoatomic cation transmembrane transporter activity"/>
    <property type="evidence" value="ECO:0007669"/>
    <property type="project" value="InterPro"/>
</dbReference>
<dbReference type="Proteomes" id="UP000245469">
    <property type="component" value="Unassembled WGS sequence"/>
</dbReference>
<comment type="caution">
    <text evidence="12">The sequence shown here is derived from an EMBL/GenBank/DDBJ whole genome shotgun (WGS) entry which is preliminary data.</text>
</comment>
<keyword evidence="5 10" id="KW-0812">Transmembrane</keyword>
<dbReference type="GO" id="GO:0006813">
    <property type="term" value="P:potassium ion transport"/>
    <property type="evidence" value="ECO:0007669"/>
    <property type="project" value="InterPro"/>
</dbReference>
<keyword evidence="3" id="KW-0050">Antiport</keyword>
<proteinExistence type="predicted"/>
<evidence type="ECO:0000256" key="3">
    <source>
        <dbReference type="ARBA" id="ARBA00022449"/>
    </source>
</evidence>
<accession>A0A316ADX9</accession>
<dbReference type="Gene3D" id="1.20.1530.20">
    <property type="match status" value="1"/>
</dbReference>
<dbReference type="EMBL" id="QGDQ01000004">
    <property type="protein sequence ID" value="PWJ55170.1"/>
    <property type="molecule type" value="Genomic_DNA"/>
</dbReference>
<evidence type="ECO:0000256" key="1">
    <source>
        <dbReference type="ARBA" id="ARBA00004651"/>
    </source>
</evidence>
<dbReference type="Pfam" id="PF00999">
    <property type="entry name" value="Na_H_Exchanger"/>
    <property type="match status" value="1"/>
</dbReference>
<evidence type="ECO:0000259" key="11">
    <source>
        <dbReference type="PROSITE" id="PS51202"/>
    </source>
</evidence>
<dbReference type="InterPro" id="IPR038770">
    <property type="entry name" value="Na+/solute_symporter_sf"/>
</dbReference>
<feature type="transmembrane region" description="Helical" evidence="10">
    <location>
        <begin position="333"/>
        <end position="355"/>
    </location>
</feature>
<dbReference type="RefSeq" id="WP_109773253.1">
    <property type="nucleotide sequence ID" value="NZ_QGDQ01000004.1"/>
</dbReference>
<evidence type="ECO:0000256" key="7">
    <source>
        <dbReference type="ARBA" id="ARBA00023065"/>
    </source>
</evidence>
<dbReference type="PANTHER" id="PTHR32507:SF7">
    <property type="entry name" value="K(+)_H(+) ANTIPORTER NHAP2"/>
    <property type="match status" value="1"/>
</dbReference>
<dbReference type="Pfam" id="PF02080">
    <property type="entry name" value="TrkA_C"/>
    <property type="match status" value="1"/>
</dbReference>
<feature type="transmembrane region" description="Helical" evidence="10">
    <location>
        <begin position="185"/>
        <end position="208"/>
    </location>
</feature>
<protein>
    <submittedName>
        <fullName evidence="12">Cell volume regulation protein A</fullName>
    </submittedName>
</protein>
<feature type="transmembrane region" description="Helical" evidence="10">
    <location>
        <begin position="273"/>
        <end position="293"/>
    </location>
</feature>
<evidence type="ECO:0000256" key="6">
    <source>
        <dbReference type="ARBA" id="ARBA00022989"/>
    </source>
</evidence>
<dbReference type="InterPro" id="IPR036721">
    <property type="entry name" value="RCK_C_sf"/>
</dbReference>
<dbReference type="GO" id="GO:0015297">
    <property type="term" value="F:antiporter activity"/>
    <property type="evidence" value="ECO:0007669"/>
    <property type="project" value="UniProtKB-KW"/>
</dbReference>
<name>A0A316ADX9_9ACTN</name>
<feature type="transmembrane region" description="Helical" evidence="10">
    <location>
        <begin position="91"/>
        <end position="112"/>
    </location>
</feature>
<feature type="region of interest" description="Disordered" evidence="9">
    <location>
        <begin position="494"/>
        <end position="514"/>
    </location>
</feature>
<comment type="subcellular location">
    <subcellularLocation>
        <location evidence="1">Cell membrane</location>
        <topology evidence="1">Multi-pass membrane protein</topology>
    </subcellularLocation>
</comment>
<feature type="transmembrane region" description="Helical" evidence="10">
    <location>
        <begin position="215"/>
        <end position="235"/>
    </location>
</feature>
<keyword evidence="7" id="KW-0406">Ion transport</keyword>
<reference evidence="12 13" key="1">
    <citation type="submission" date="2018-03" db="EMBL/GenBank/DDBJ databases">
        <title>Genomic Encyclopedia of Archaeal and Bacterial Type Strains, Phase II (KMG-II): from individual species to whole genera.</title>
        <authorList>
            <person name="Goeker M."/>
        </authorList>
    </citation>
    <scope>NUCLEOTIDE SEQUENCE [LARGE SCALE GENOMIC DNA]</scope>
    <source>
        <strain evidence="12 13">DSM 44889</strain>
    </source>
</reference>
<evidence type="ECO:0000256" key="9">
    <source>
        <dbReference type="SAM" id="MobiDB-lite"/>
    </source>
</evidence>
<dbReference type="InterPro" id="IPR006153">
    <property type="entry name" value="Cation/H_exchanger_TM"/>
</dbReference>
<evidence type="ECO:0000313" key="12">
    <source>
        <dbReference type="EMBL" id="PWJ55170.1"/>
    </source>
</evidence>
<evidence type="ECO:0000256" key="10">
    <source>
        <dbReference type="SAM" id="Phobius"/>
    </source>
</evidence>
<dbReference type="NCBIfam" id="NF003716">
    <property type="entry name" value="PRK05326.1-3"/>
    <property type="match status" value="1"/>
</dbReference>
<feature type="domain" description="RCK C-terminal" evidence="11">
    <location>
        <begin position="401"/>
        <end position="483"/>
    </location>
</feature>